<accession>A0A9P9WBP1</accession>
<comment type="caution">
    <text evidence="2">The sequence shown here is derived from an EMBL/GenBank/DDBJ whole genome shotgun (WGS) entry which is preliminary data.</text>
</comment>
<evidence type="ECO:0000313" key="2">
    <source>
        <dbReference type="EMBL" id="KAI1856173.1"/>
    </source>
</evidence>
<feature type="compositionally biased region" description="Polar residues" evidence="1">
    <location>
        <begin position="197"/>
        <end position="206"/>
    </location>
</feature>
<feature type="compositionally biased region" description="Polar residues" evidence="1">
    <location>
        <begin position="144"/>
        <end position="159"/>
    </location>
</feature>
<organism evidence="2 3">
    <name type="scientific">Neoarthrinium moseri</name>
    <dbReference type="NCBI Taxonomy" id="1658444"/>
    <lineage>
        <taxon>Eukaryota</taxon>
        <taxon>Fungi</taxon>
        <taxon>Dikarya</taxon>
        <taxon>Ascomycota</taxon>
        <taxon>Pezizomycotina</taxon>
        <taxon>Sordariomycetes</taxon>
        <taxon>Xylariomycetidae</taxon>
        <taxon>Amphisphaeriales</taxon>
        <taxon>Apiosporaceae</taxon>
        <taxon>Neoarthrinium</taxon>
    </lineage>
</organism>
<feature type="compositionally biased region" description="Polar residues" evidence="1">
    <location>
        <begin position="1300"/>
        <end position="1322"/>
    </location>
</feature>
<proteinExistence type="predicted"/>
<feature type="compositionally biased region" description="Basic and acidic residues" evidence="1">
    <location>
        <begin position="37"/>
        <end position="50"/>
    </location>
</feature>
<evidence type="ECO:0000313" key="3">
    <source>
        <dbReference type="Proteomes" id="UP000829685"/>
    </source>
</evidence>
<sequence>MIQRANQTQQQAKLVESTDEVVQSHLRSINPAVKAQRSRDAEKKTSEEVPQHGIHGYMDNTPLNAMLSALQEHENNLRYLMHLQTQAWAEAAAQHEETGAPKMTQASSQSYQGVGLHQQRPHHSNKPLNAFAKSFEPGKGFIPTSMTQTSPELQPTESLSRPKLHDVGQPTNTSPPTKQGSSSYASHAESRGAPEAQNKNENQQPEKLSVPADRVGPSDPVPETMTEDDSLTTTGKPSVLQSSDAEFHSLKMAGEEVSKEKFNTGPALPPVILVSTSDETLKIWPNAPATIVTYTDSSRDTQTITNTAETAKPLVSTTASSYEKPASSKRPLVVPAATGSQTDALGTADPMPAKDVEQTESDISQLVSPEERVNIVRLMCQAISDKIPQRFGTIGSADSHPTLRDEIAARLYAFSKHLRESSDDWEEIQSLRIIRNLRWAIASRCQDLVLNQDHSKATTQARPTITTFKSLPDPSKDDIVERYLSTIAPFFTAEVEEDEVPHDEVPSNVTVETASPAYSDTEISLLTSSEASGEAEVDIDDRNIRGINPRRILDRFSVEPAFEALTSEIGHLIERYDSDKMSSIRRRVAVAVQRRRQRHGSLPEEVADCYSATFHVEWNLKHYLERNYDAGTSQILDRMTAVVGSLSEAQFCTVGQYFEQTWPDSPQELLRAVQMSLETGDRAPRKTSKHRPVRVFAADIDAAVFAESSDMSLPFQIAADLRHNTVHVFGHTEIIITVAQQVAWLNAVWCEKGNRIQYAYTAVAEVSGIANDDILDFAVTTKLEDPPADETKSCWNGVVGPAVVITGYPTQKRQPSQRGLEIDPTIMAQLLGIQYAVTLGGGFVLKGRYHACVPVKRLEDSVQWHVIDTYPKRLRWQDIEDQCPVRVMHENEEEELWNSRGFFGWCASVVCLLAAEGLPTNYFSYSNAAKPSKLPAVQLKKITAGVSRFGIATVEAELSRRDGIVHNQRADTYDDILDDAHGLPIIIYGVQDRRGYQTDAEEIILDVLARQQSKGEPLQTSSHQLQYPDRSRRTRTVRQAMLANADKITRRPFKTDRPGKENVLFKQDAIKLYHLLDALQENLYFKDGSSLELNLPHSPEASGWEYMDVLTFASKCFQRRVKLRKTCGDWHKYAKGIRAVPLFVENAGDLISPEVPKEMCRTYQRLPPGNSYIAVRSEALSDLFRRQGGLQDQDRLTDSGCTLFGPKDVFGPCPRAHRRRKQNYQCPCRRIQMVVGSRFVKFWKWRAKSHLIGSPMAAKELNHGGALIFGSDAVLIEMWNQAGHIKPDWDLINVTAKDTSSAGMSTRSQESYCSTGPAQSSPCHEDDPDSDIDTNPQEVAQPSILPSIVTSSETSPPSVRRDFYKQSLGNISLPL</sequence>
<feature type="compositionally biased region" description="Polar residues" evidence="1">
    <location>
        <begin position="169"/>
        <end position="185"/>
    </location>
</feature>
<feature type="compositionally biased region" description="Polar residues" evidence="1">
    <location>
        <begin position="1348"/>
        <end position="1357"/>
    </location>
</feature>
<protein>
    <submittedName>
        <fullName evidence="2">Uncharacterized protein</fullName>
    </submittedName>
</protein>
<name>A0A9P9WBP1_9PEZI</name>
<dbReference type="Proteomes" id="UP000829685">
    <property type="component" value="Unassembled WGS sequence"/>
</dbReference>
<gene>
    <name evidence="2" type="ORF">JX265_011888</name>
</gene>
<evidence type="ECO:0000256" key="1">
    <source>
        <dbReference type="SAM" id="MobiDB-lite"/>
    </source>
</evidence>
<feature type="region of interest" description="Disordered" evidence="1">
    <location>
        <begin position="92"/>
        <end position="243"/>
    </location>
</feature>
<keyword evidence="3" id="KW-1185">Reference proteome</keyword>
<reference evidence="2" key="1">
    <citation type="submission" date="2021-03" db="EMBL/GenBank/DDBJ databases">
        <title>Revisited historic fungal species revealed as producer of novel bioactive compounds through whole genome sequencing and comparative genomics.</title>
        <authorList>
            <person name="Vignolle G.A."/>
            <person name="Hochenegger N."/>
            <person name="Mach R.L."/>
            <person name="Mach-Aigner A.R."/>
            <person name="Javad Rahimi M."/>
            <person name="Salim K.A."/>
            <person name="Chan C.M."/>
            <person name="Lim L.B.L."/>
            <person name="Cai F."/>
            <person name="Druzhinina I.S."/>
            <person name="U'Ren J.M."/>
            <person name="Derntl C."/>
        </authorList>
    </citation>
    <scope>NUCLEOTIDE SEQUENCE</scope>
    <source>
        <strain evidence="2">TUCIM 5799</strain>
    </source>
</reference>
<dbReference type="EMBL" id="JAFIMR010000046">
    <property type="protein sequence ID" value="KAI1856173.1"/>
    <property type="molecule type" value="Genomic_DNA"/>
</dbReference>
<feature type="region of interest" description="Disordered" evidence="1">
    <location>
        <begin position="1300"/>
        <end position="1375"/>
    </location>
</feature>
<feature type="region of interest" description="Disordered" evidence="1">
    <location>
        <begin position="15"/>
        <end position="57"/>
    </location>
</feature>
<feature type="compositionally biased region" description="Polar residues" evidence="1">
    <location>
        <begin position="231"/>
        <end position="243"/>
    </location>
</feature>